<proteinExistence type="predicted"/>
<evidence type="ECO:0000313" key="3">
    <source>
        <dbReference type="Proteomes" id="UP000801492"/>
    </source>
</evidence>
<keyword evidence="1" id="KW-0677">Repeat</keyword>
<organism evidence="2 3">
    <name type="scientific">Ignelater luminosus</name>
    <name type="common">Cucubano</name>
    <name type="synonym">Pyrophorus luminosus</name>
    <dbReference type="NCBI Taxonomy" id="2038154"/>
    <lineage>
        <taxon>Eukaryota</taxon>
        <taxon>Metazoa</taxon>
        <taxon>Ecdysozoa</taxon>
        <taxon>Arthropoda</taxon>
        <taxon>Hexapoda</taxon>
        <taxon>Insecta</taxon>
        <taxon>Pterygota</taxon>
        <taxon>Neoptera</taxon>
        <taxon>Endopterygota</taxon>
        <taxon>Coleoptera</taxon>
        <taxon>Polyphaga</taxon>
        <taxon>Elateriformia</taxon>
        <taxon>Elateroidea</taxon>
        <taxon>Elateridae</taxon>
        <taxon>Agrypninae</taxon>
        <taxon>Pyrophorini</taxon>
        <taxon>Ignelater</taxon>
    </lineage>
</organism>
<dbReference type="OrthoDB" id="272549at2759"/>
<dbReference type="PANTHER" id="PTHR24111">
    <property type="entry name" value="LEUCINE-RICH REPEAT-CONTAINING PROTEIN 34"/>
    <property type="match status" value="1"/>
</dbReference>
<sequence length="435" mass="49717">MGEKLTRTFMHLFCEKNSDGTKNLRLKGKDLWQRIGKRLNDKDMRRVAVFLKDNLKIVKLDLCYNNIGDKGLAILVDRYLSMSDSTLEHLNLVSCNITGKGIKSLSSIAETLRLKTLRINGNKLGFEGGKSAAELLGKCPTLRHFDVGDTDQTLATVNYFMGVMRRDVGKKNSLQVLDFSRVIPICKTYQYDPASLADTLGEMLKVNTTLIELHIQKNEFDGHDVELLLYGLEKNKTLLLLDLGFNSIGDYGVELLAKWLKKRPSLLGLNISGNSIHDMGARALSFGLPFSKVRLLDISYNRIGNKGMLDILNSIKKPYVLRLFYFWGNNFNQPTYKVVNRMLQSGVLEKEHIDVKLYTVDEVLCAAYYPSNHYKHRYYCVIDHGSPVELRIKRNTIEHEFAQPRALLKFEYYDRFPVVDETLSPSTPPCYYCRT</sequence>
<evidence type="ECO:0000313" key="2">
    <source>
        <dbReference type="EMBL" id="KAF2880320.1"/>
    </source>
</evidence>
<reference evidence="2" key="1">
    <citation type="submission" date="2019-08" db="EMBL/GenBank/DDBJ databases">
        <title>The genome of the North American firefly Photinus pyralis.</title>
        <authorList>
            <consortium name="Photinus pyralis genome working group"/>
            <person name="Fallon T.R."/>
            <person name="Sander Lower S.E."/>
            <person name="Weng J.-K."/>
        </authorList>
    </citation>
    <scope>NUCLEOTIDE SEQUENCE</scope>
    <source>
        <strain evidence="2">TRF0915ILg1</strain>
        <tissue evidence="2">Whole body</tissue>
    </source>
</reference>
<dbReference type="InterPro" id="IPR052201">
    <property type="entry name" value="LRR-containing_regulator"/>
</dbReference>
<protein>
    <submittedName>
        <fullName evidence="2">Uncharacterized protein</fullName>
    </submittedName>
</protein>
<dbReference type="PANTHER" id="PTHR24111:SF0">
    <property type="entry name" value="LEUCINE-RICH REPEAT-CONTAINING PROTEIN"/>
    <property type="match status" value="1"/>
</dbReference>
<gene>
    <name evidence="2" type="ORF">ILUMI_25854</name>
</gene>
<dbReference type="Pfam" id="PF13516">
    <property type="entry name" value="LRR_6"/>
    <property type="match status" value="5"/>
</dbReference>
<dbReference type="InterPro" id="IPR032675">
    <property type="entry name" value="LRR_dom_sf"/>
</dbReference>
<dbReference type="Proteomes" id="UP000801492">
    <property type="component" value="Unassembled WGS sequence"/>
</dbReference>
<dbReference type="InterPro" id="IPR001611">
    <property type="entry name" value="Leu-rich_rpt"/>
</dbReference>
<name>A0A8K0FW37_IGNLU</name>
<dbReference type="EMBL" id="VTPC01090985">
    <property type="protein sequence ID" value="KAF2880320.1"/>
    <property type="molecule type" value="Genomic_DNA"/>
</dbReference>
<dbReference type="AlphaFoldDB" id="A0A8K0FW37"/>
<accession>A0A8K0FW37</accession>
<evidence type="ECO:0000256" key="1">
    <source>
        <dbReference type="ARBA" id="ARBA00022737"/>
    </source>
</evidence>
<dbReference type="SUPFAM" id="SSF52047">
    <property type="entry name" value="RNI-like"/>
    <property type="match status" value="1"/>
</dbReference>
<keyword evidence="3" id="KW-1185">Reference proteome</keyword>
<dbReference type="SMART" id="SM00368">
    <property type="entry name" value="LRR_RI"/>
    <property type="match status" value="5"/>
</dbReference>
<dbReference type="Gene3D" id="3.80.10.10">
    <property type="entry name" value="Ribonuclease Inhibitor"/>
    <property type="match status" value="2"/>
</dbReference>
<comment type="caution">
    <text evidence="2">The sequence shown here is derived from an EMBL/GenBank/DDBJ whole genome shotgun (WGS) entry which is preliminary data.</text>
</comment>